<protein>
    <recommendedName>
        <fullName evidence="6">Heterokaryon incompatibility domain-containing protein</fullName>
    </recommendedName>
</protein>
<feature type="domain" description="G" evidence="2">
    <location>
        <begin position="261"/>
        <end position="351"/>
    </location>
</feature>
<dbReference type="InterPro" id="IPR027417">
    <property type="entry name" value="P-loop_NTPase"/>
</dbReference>
<organism evidence="4 5">
    <name type="scientific">Xylaria flabelliformis</name>
    <dbReference type="NCBI Taxonomy" id="2512241"/>
    <lineage>
        <taxon>Eukaryota</taxon>
        <taxon>Fungi</taxon>
        <taxon>Dikarya</taxon>
        <taxon>Ascomycota</taxon>
        <taxon>Pezizomycotina</taxon>
        <taxon>Sordariomycetes</taxon>
        <taxon>Xylariomycetidae</taxon>
        <taxon>Xylariales</taxon>
        <taxon>Xylariaceae</taxon>
        <taxon>Xylaria</taxon>
    </lineage>
</organism>
<dbReference type="PANTHER" id="PTHR10622:SF10">
    <property type="entry name" value="HET DOMAIN-CONTAINING PROTEIN"/>
    <property type="match status" value="1"/>
</dbReference>
<dbReference type="GO" id="GO:0005525">
    <property type="term" value="F:GTP binding"/>
    <property type="evidence" value="ECO:0007669"/>
    <property type="project" value="InterPro"/>
</dbReference>
<keyword evidence="1" id="KW-0175">Coiled coil</keyword>
<dbReference type="PANTHER" id="PTHR10622">
    <property type="entry name" value="HET DOMAIN-CONTAINING PROTEIN"/>
    <property type="match status" value="1"/>
</dbReference>
<evidence type="ECO:0000313" key="4">
    <source>
        <dbReference type="EMBL" id="TRX93495.1"/>
    </source>
</evidence>
<dbReference type="CDD" id="cd00882">
    <property type="entry name" value="Ras_like_GTPase"/>
    <property type="match status" value="1"/>
</dbReference>
<keyword evidence="5" id="KW-1185">Reference proteome</keyword>
<dbReference type="STRING" id="2512241.A0A553HZZ1"/>
<dbReference type="SUPFAM" id="SSF52540">
    <property type="entry name" value="P-loop containing nucleoside triphosphate hydrolases"/>
    <property type="match status" value="1"/>
</dbReference>
<proteinExistence type="predicted"/>
<comment type="caution">
    <text evidence="4">The sequence shown here is derived from an EMBL/GenBank/DDBJ whole genome shotgun (WGS) entry which is preliminary data.</text>
</comment>
<accession>A0A553HZZ1</accession>
<dbReference type="InterPro" id="IPR006073">
    <property type="entry name" value="GTP-bd"/>
</dbReference>
<evidence type="ECO:0000256" key="1">
    <source>
        <dbReference type="SAM" id="Coils"/>
    </source>
</evidence>
<name>A0A553HZZ1_9PEZI</name>
<dbReference type="OrthoDB" id="674604at2759"/>
<dbReference type="Gene3D" id="3.40.50.300">
    <property type="entry name" value="P-loop containing nucleotide triphosphate hydrolases"/>
    <property type="match status" value="1"/>
</dbReference>
<dbReference type="EMBL" id="VFLP01000028">
    <property type="protein sequence ID" value="TRX93495.1"/>
    <property type="molecule type" value="Genomic_DNA"/>
</dbReference>
<sequence>MRLLKYDPDGKLMLKTFDLSENSSLEPYAVLSHTWGNEKDEVTYQDILDGTASSKPGFSKVEFCGREAAREGYKYFWVDTCCIDKSNSTELQEAINSMFRWYQGSARCYVYLSDVLCDRENDGYWERSFRASRWFTRGWTLQELIAPSTVDFFSSEGRWIGDKRKLRQQISEITNIDPEAFLGRPLHLFKLEERWSWSNVRRTKREEDGVYCLLGIFGVHMPLIYGEGYDNARKRIEQTLDRHPNLTIRPKEWMQKKTVFVAVMGLTGVGKSTFISHCTNGAAKASGNLSSCTQEVREYSCTYFEDVDVRLIDTPGFDDSDRSDASVLKDVSQWLGETYKQHILLHGVIYLQRITDIRMQMSSWRSLRALRNVCGNDALRNVYLATTMWEKLATEAEGVEREGLLLEPKYWGDMAKKGCKIHRLQNNAKSALALVRRVIDGNRPIVLQIQRELVDEAKYFDETDAGRELKGELIREREKFQAEKEDMLRDLEEKRLWREETAKKLASLEEQVHKKNADIESLQSTFENAGKEITRARMQEKETYEAEKKALVEEIEMMRAHDDEKQPSTEETEDTLEDALEELEDELEKKNIEIESMRFNLTQTAATKLRQDHDLGEAKRALTENKEQYKGKLQRREDRIHSLKAEIEEKKEKLRAEREISARERKRGDEYRDKFYDMKARVNRRDQTIDMLRSSNSSSKHKH</sequence>
<evidence type="ECO:0000259" key="2">
    <source>
        <dbReference type="Pfam" id="PF01926"/>
    </source>
</evidence>
<dbReference type="Pfam" id="PF01926">
    <property type="entry name" value="MMR_HSR1"/>
    <property type="match status" value="1"/>
</dbReference>
<dbReference type="InterPro" id="IPR010730">
    <property type="entry name" value="HET"/>
</dbReference>
<dbReference type="Proteomes" id="UP000319160">
    <property type="component" value="Unassembled WGS sequence"/>
</dbReference>
<evidence type="ECO:0000259" key="3">
    <source>
        <dbReference type="Pfam" id="PF06985"/>
    </source>
</evidence>
<dbReference type="Pfam" id="PF06985">
    <property type="entry name" value="HET"/>
    <property type="match status" value="1"/>
</dbReference>
<gene>
    <name evidence="4" type="ORF">FHL15_005467</name>
</gene>
<feature type="domain" description="Heterokaryon incompatibility" evidence="3">
    <location>
        <begin position="28"/>
        <end position="114"/>
    </location>
</feature>
<feature type="coiled-coil region" evidence="1">
    <location>
        <begin position="470"/>
        <end position="667"/>
    </location>
</feature>
<evidence type="ECO:0000313" key="5">
    <source>
        <dbReference type="Proteomes" id="UP000319160"/>
    </source>
</evidence>
<dbReference type="AlphaFoldDB" id="A0A553HZZ1"/>
<evidence type="ECO:0008006" key="6">
    <source>
        <dbReference type="Google" id="ProtNLM"/>
    </source>
</evidence>
<reference evidence="5" key="1">
    <citation type="submission" date="2019-06" db="EMBL/GenBank/DDBJ databases">
        <title>Draft genome sequence of the griseofulvin-producing fungus Xylaria cubensis strain G536.</title>
        <authorList>
            <person name="Mead M.E."/>
            <person name="Raja H.A."/>
            <person name="Steenwyk J.L."/>
            <person name="Knowles S.L."/>
            <person name="Oberlies N.H."/>
            <person name="Rokas A."/>
        </authorList>
    </citation>
    <scope>NUCLEOTIDE SEQUENCE [LARGE SCALE GENOMIC DNA]</scope>
    <source>
        <strain evidence="5">G536</strain>
    </source>
</reference>